<dbReference type="EMBL" id="JACSQZ010000013">
    <property type="protein sequence ID" value="MBD7914594.1"/>
    <property type="molecule type" value="Genomic_DNA"/>
</dbReference>
<evidence type="ECO:0000313" key="8">
    <source>
        <dbReference type="Proteomes" id="UP000640335"/>
    </source>
</evidence>
<evidence type="ECO:0000256" key="2">
    <source>
        <dbReference type="ARBA" id="ARBA00022475"/>
    </source>
</evidence>
<keyword evidence="4 6" id="KW-1133">Transmembrane helix</keyword>
<reference evidence="7 8" key="1">
    <citation type="submission" date="2020-08" db="EMBL/GenBank/DDBJ databases">
        <title>A Genomic Blueprint of the Chicken Gut Microbiome.</title>
        <authorList>
            <person name="Gilroy R."/>
            <person name="Ravi A."/>
            <person name="Getino M."/>
            <person name="Pursley I."/>
            <person name="Horton D.L."/>
            <person name="Alikhan N.-F."/>
            <person name="Baker D."/>
            <person name="Gharbi K."/>
            <person name="Hall N."/>
            <person name="Watson M."/>
            <person name="Adriaenssens E.M."/>
            <person name="Foster-Nyarko E."/>
            <person name="Jarju S."/>
            <person name="Secka A."/>
            <person name="Antonio M."/>
            <person name="Oren A."/>
            <person name="Chaudhuri R."/>
            <person name="La Ragione R.M."/>
            <person name="Hildebrand F."/>
            <person name="Pallen M.J."/>
        </authorList>
    </citation>
    <scope>NUCLEOTIDE SEQUENCE [LARGE SCALE GENOMIC DNA]</scope>
    <source>
        <strain evidence="7 8">Sa3CUN1</strain>
    </source>
</reference>
<evidence type="ECO:0000313" key="7">
    <source>
        <dbReference type="EMBL" id="MBD7914594.1"/>
    </source>
</evidence>
<feature type="transmembrane region" description="Helical" evidence="6">
    <location>
        <begin position="221"/>
        <end position="243"/>
    </location>
</feature>
<dbReference type="PANTHER" id="PTHR32196:SF63">
    <property type="entry name" value="INNER MEMBRANE ABC TRANSPORTER PERMEASE PROTEIN YJFF"/>
    <property type="match status" value="1"/>
</dbReference>
<feature type="transmembrane region" description="Helical" evidence="6">
    <location>
        <begin position="74"/>
        <end position="91"/>
    </location>
</feature>
<protein>
    <submittedName>
        <fullName evidence="7">Sugar ABC transporter permease YjfF</fullName>
    </submittedName>
</protein>
<feature type="transmembrane region" description="Helical" evidence="6">
    <location>
        <begin position="255"/>
        <end position="281"/>
    </location>
</feature>
<proteinExistence type="predicted"/>
<organism evidence="7 8">
    <name type="scientific">Clostridium gallinarum</name>
    <dbReference type="NCBI Taxonomy" id="2762246"/>
    <lineage>
        <taxon>Bacteria</taxon>
        <taxon>Bacillati</taxon>
        <taxon>Bacillota</taxon>
        <taxon>Clostridia</taxon>
        <taxon>Eubacteriales</taxon>
        <taxon>Clostridiaceae</taxon>
        <taxon>Clostridium</taxon>
    </lineage>
</organism>
<accession>A0ABR8Q2G2</accession>
<feature type="transmembrane region" description="Helical" evidence="6">
    <location>
        <begin position="301"/>
        <end position="324"/>
    </location>
</feature>
<comment type="subcellular location">
    <subcellularLocation>
        <location evidence="1">Cell membrane</location>
        <topology evidence="1">Multi-pass membrane protein</topology>
    </subcellularLocation>
</comment>
<feature type="transmembrane region" description="Helical" evidence="6">
    <location>
        <begin position="125"/>
        <end position="146"/>
    </location>
</feature>
<keyword evidence="2" id="KW-1003">Cell membrane</keyword>
<dbReference type="RefSeq" id="WP_191749356.1">
    <property type="nucleotide sequence ID" value="NZ_JACSQZ010000013.1"/>
</dbReference>
<feature type="transmembrane region" description="Helical" evidence="6">
    <location>
        <begin position="167"/>
        <end position="190"/>
    </location>
</feature>
<dbReference type="Proteomes" id="UP000640335">
    <property type="component" value="Unassembled WGS sequence"/>
</dbReference>
<dbReference type="CDD" id="cd06579">
    <property type="entry name" value="TM_PBP1_transp_AraH_like"/>
    <property type="match status" value="1"/>
</dbReference>
<dbReference type="NCBIfam" id="NF008630">
    <property type="entry name" value="PRK11618.1"/>
    <property type="match status" value="1"/>
</dbReference>
<evidence type="ECO:0000256" key="3">
    <source>
        <dbReference type="ARBA" id="ARBA00022692"/>
    </source>
</evidence>
<feature type="transmembrane region" description="Helical" evidence="6">
    <location>
        <begin position="98"/>
        <end position="119"/>
    </location>
</feature>
<dbReference type="PANTHER" id="PTHR32196">
    <property type="entry name" value="ABC TRANSPORTER PERMEASE PROTEIN YPHD-RELATED-RELATED"/>
    <property type="match status" value="1"/>
</dbReference>
<evidence type="ECO:0000256" key="6">
    <source>
        <dbReference type="SAM" id="Phobius"/>
    </source>
</evidence>
<feature type="transmembrane region" description="Helical" evidence="6">
    <location>
        <begin position="16"/>
        <end position="35"/>
    </location>
</feature>
<evidence type="ECO:0000256" key="4">
    <source>
        <dbReference type="ARBA" id="ARBA00022989"/>
    </source>
</evidence>
<keyword evidence="8" id="KW-1185">Reference proteome</keyword>
<dbReference type="InterPro" id="IPR001851">
    <property type="entry name" value="ABC_transp_permease"/>
</dbReference>
<evidence type="ECO:0000256" key="5">
    <source>
        <dbReference type="ARBA" id="ARBA00023136"/>
    </source>
</evidence>
<sequence length="330" mass="36028">MQSLLVLKNKILQTKYLPIFVTIILFLGLCAFGTFKYTGFFRLQTFLNLLIDNAFLLITAIGVTFVLITGGIDISVGAVIALICMLSADLLENKGWNPWIVILFMLIIGCIFGTLMGVLVTKFKIQPFIATLAGMFLARGLCYLVSIDTITISNETYAKISQARIKIGNGFVSWSVIIALVVLILAIYILQYTKFGRTIYAIGGNEQSARLMGLPVDRTKILVYTLSGFCSALAGVVFSFYMLSGYGQHTVGLEMDAIASAVIGGIMLTGGVGYVFGTLLGVLTQGVIQTIITFEGTLSSWWTKIVIAALLCLFIILQRIFIIIKDRKTA</sequence>
<comment type="caution">
    <text evidence="7">The sequence shown here is derived from an EMBL/GenBank/DDBJ whole genome shotgun (WGS) entry which is preliminary data.</text>
</comment>
<keyword evidence="5 6" id="KW-0472">Membrane</keyword>
<evidence type="ECO:0000256" key="1">
    <source>
        <dbReference type="ARBA" id="ARBA00004651"/>
    </source>
</evidence>
<keyword evidence="3 6" id="KW-0812">Transmembrane</keyword>
<dbReference type="Pfam" id="PF02653">
    <property type="entry name" value="BPD_transp_2"/>
    <property type="match status" value="1"/>
</dbReference>
<name>A0ABR8Q2G2_9CLOT</name>
<gene>
    <name evidence="7" type="primary">yjfF</name>
    <name evidence="7" type="ORF">H9660_05500</name>
</gene>